<proteinExistence type="predicted"/>
<feature type="compositionally biased region" description="Low complexity" evidence="1">
    <location>
        <begin position="280"/>
        <end position="291"/>
    </location>
</feature>
<evidence type="ECO:0000256" key="1">
    <source>
        <dbReference type="SAM" id="MobiDB-lite"/>
    </source>
</evidence>
<dbReference type="RefSeq" id="WP_188550329.1">
    <property type="nucleotide sequence ID" value="NZ_BMFY01000005.1"/>
</dbReference>
<keyword evidence="3" id="KW-1185">Reference proteome</keyword>
<dbReference type="EMBL" id="BMFY01000005">
    <property type="protein sequence ID" value="GGA13286.1"/>
    <property type="molecule type" value="Genomic_DNA"/>
</dbReference>
<dbReference type="Pfam" id="PF21813">
    <property type="entry name" value="DUF6882"/>
    <property type="match status" value="1"/>
</dbReference>
<evidence type="ECO:0000313" key="3">
    <source>
        <dbReference type="Proteomes" id="UP000616114"/>
    </source>
</evidence>
<evidence type="ECO:0000313" key="2">
    <source>
        <dbReference type="EMBL" id="GGA13286.1"/>
    </source>
</evidence>
<dbReference type="Proteomes" id="UP000616114">
    <property type="component" value="Unassembled WGS sequence"/>
</dbReference>
<feature type="region of interest" description="Disordered" evidence="1">
    <location>
        <begin position="262"/>
        <end position="380"/>
    </location>
</feature>
<sequence length="380" mass="40204">MSADPGPLERLVDQAVFLSAEYQAHFATLVGERDWDVDFQRPVLRFAAGDGSPALELRPHFLGSYAQQPSRSWHWGWDNINGFPPAAVELAGQLKTLAAGAGLPEANQDEIEVPRDSELPFRLTLAAKALTGVYAHYAAPAGGGTQAWLLVEAPELALSEPSIMRIVPLVAQSLQATEISDHRAALESYIRLRGLASRPLPGSEGGLRLIAADGGADVEFDELNRITSFTKVELDPEDRALLAEAAPVALQPLHVTVSPAAAAPVEPERGPSSASQSHEPAGTAPSTPPASHDGRAESTGAPAETRPEASPGTAARPSTADRQGEQFPEQTADQSVPAHSAGERPESSPAEDQPAEGSGESARDEPKQEKRGLFSRLFGR</sequence>
<dbReference type="InterPro" id="IPR049249">
    <property type="entry name" value="DUF6882"/>
</dbReference>
<reference evidence="2" key="1">
    <citation type="journal article" date="2014" name="Int. J. Syst. Evol. Microbiol.">
        <title>Complete genome sequence of Corynebacterium casei LMG S-19264T (=DSM 44701T), isolated from a smear-ripened cheese.</title>
        <authorList>
            <consortium name="US DOE Joint Genome Institute (JGI-PGF)"/>
            <person name="Walter F."/>
            <person name="Albersmeier A."/>
            <person name="Kalinowski J."/>
            <person name="Ruckert C."/>
        </authorList>
    </citation>
    <scope>NUCLEOTIDE SEQUENCE</scope>
    <source>
        <strain evidence="2">CGMCC 1.12785</strain>
    </source>
</reference>
<protein>
    <submittedName>
        <fullName evidence="2">Uncharacterized protein</fullName>
    </submittedName>
</protein>
<name>A0A8J2XKC1_9MICO</name>
<feature type="compositionally biased region" description="Basic and acidic residues" evidence="1">
    <location>
        <begin position="361"/>
        <end position="372"/>
    </location>
</feature>
<organism evidence="2 3">
    <name type="scientific">Sediminivirga luteola</name>
    <dbReference type="NCBI Taxonomy" id="1774748"/>
    <lineage>
        <taxon>Bacteria</taxon>
        <taxon>Bacillati</taxon>
        <taxon>Actinomycetota</taxon>
        <taxon>Actinomycetes</taxon>
        <taxon>Micrococcales</taxon>
        <taxon>Brevibacteriaceae</taxon>
        <taxon>Sediminivirga</taxon>
    </lineage>
</organism>
<accession>A0A8J2XKC1</accession>
<dbReference type="AlphaFoldDB" id="A0A8J2XKC1"/>
<comment type="caution">
    <text evidence="2">The sequence shown here is derived from an EMBL/GenBank/DDBJ whole genome shotgun (WGS) entry which is preliminary data.</text>
</comment>
<reference evidence="2" key="2">
    <citation type="submission" date="2020-09" db="EMBL/GenBank/DDBJ databases">
        <authorList>
            <person name="Sun Q."/>
            <person name="Zhou Y."/>
        </authorList>
    </citation>
    <scope>NUCLEOTIDE SEQUENCE</scope>
    <source>
        <strain evidence="2">CGMCC 1.12785</strain>
    </source>
</reference>
<gene>
    <name evidence="2" type="ORF">GCM10011333_15280</name>
</gene>